<feature type="compositionally biased region" description="Polar residues" evidence="5">
    <location>
        <begin position="650"/>
        <end position="660"/>
    </location>
</feature>
<feature type="region of interest" description="Disordered" evidence="5">
    <location>
        <begin position="48"/>
        <end position="69"/>
    </location>
</feature>
<dbReference type="GO" id="GO:0005546">
    <property type="term" value="F:phosphatidylinositol-4,5-bisphosphate binding"/>
    <property type="evidence" value="ECO:0007669"/>
    <property type="project" value="TreeGrafter"/>
</dbReference>
<protein>
    <submittedName>
        <fullName evidence="7">Exocyst complex component</fullName>
    </submittedName>
</protein>
<reference evidence="7 8" key="1">
    <citation type="journal article" date="2013" name="BMC Genomics">
        <title>The genome and transcriptome of the pine saprophyte Ophiostoma piceae, and a comparison with the bark beetle-associated pine pathogen Grosmannia clavigera.</title>
        <authorList>
            <person name="Haridas S."/>
            <person name="Wang Y."/>
            <person name="Lim L."/>
            <person name="Massoumi Alamouti S."/>
            <person name="Jackman S."/>
            <person name="Docking R."/>
            <person name="Robertson G."/>
            <person name="Birol I."/>
            <person name="Bohlmann J."/>
            <person name="Breuil C."/>
        </authorList>
    </citation>
    <scope>NUCLEOTIDE SEQUENCE [LARGE SCALE GENOMIC DNA]</scope>
    <source>
        <strain evidence="7 8">UAMH 11346</strain>
    </source>
</reference>
<comment type="similarity">
    <text evidence="1">Belongs to the SEC3 family.</text>
</comment>
<keyword evidence="8" id="KW-1185">Reference proteome</keyword>
<dbReference type="VEuPathDB" id="FungiDB:F503_00676"/>
<feature type="compositionally biased region" description="Polar residues" evidence="5">
    <location>
        <begin position="290"/>
        <end position="308"/>
    </location>
</feature>
<organism evidence="7 8">
    <name type="scientific">Ophiostoma piceae (strain UAMH 11346)</name>
    <name type="common">Sap stain fungus</name>
    <dbReference type="NCBI Taxonomy" id="1262450"/>
    <lineage>
        <taxon>Eukaryota</taxon>
        <taxon>Fungi</taxon>
        <taxon>Dikarya</taxon>
        <taxon>Ascomycota</taxon>
        <taxon>Pezizomycotina</taxon>
        <taxon>Sordariomycetes</taxon>
        <taxon>Sordariomycetidae</taxon>
        <taxon>Ophiostomatales</taxon>
        <taxon>Ophiostomataceae</taxon>
        <taxon>Ophiostoma</taxon>
    </lineage>
</organism>
<dbReference type="GO" id="GO:0000145">
    <property type="term" value="C:exocyst"/>
    <property type="evidence" value="ECO:0007669"/>
    <property type="project" value="InterPro"/>
</dbReference>
<feature type="compositionally biased region" description="Low complexity" evidence="5">
    <location>
        <begin position="194"/>
        <end position="206"/>
    </location>
</feature>
<gene>
    <name evidence="7" type="ORF">F503_00676</name>
</gene>
<dbReference type="Pfam" id="PF20654">
    <property type="entry name" value="Sec3_C-term"/>
    <property type="match status" value="1"/>
</dbReference>
<evidence type="ECO:0000256" key="2">
    <source>
        <dbReference type="ARBA" id="ARBA00022448"/>
    </source>
</evidence>
<dbReference type="GO" id="GO:0006893">
    <property type="term" value="P:Golgi to plasma membrane transport"/>
    <property type="evidence" value="ECO:0007669"/>
    <property type="project" value="TreeGrafter"/>
</dbReference>
<dbReference type="Pfam" id="PF09763">
    <property type="entry name" value="Sec3_CC"/>
    <property type="match status" value="1"/>
</dbReference>
<dbReference type="FunFam" id="2.30.29.90:FF:000003">
    <property type="entry name" value="Exocyst complex component Sec3"/>
    <property type="match status" value="1"/>
</dbReference>
<dbReference type="InterPro" id="IPR028258">
    <property type="entry name" value="Sec3-PIP2_bind"/>
</dbReference>
<evidence type="ECO:0000313" key="8">
    <source>
        <dbReference type="Proteomes" id="UP000016923"/>
    </source>
</evidence>
<dbReference type="CDD" id="cd13315">
    <property type="entry name" value="PH_Sec3"/>
    <property type="match status" value="1"/>
</dbReference>
<feature type="domain" description="Exocyst complex component Sec3 PIP2-binding N-terminal" evidence="6">
    <location>
        <begin position="65"/>
        <end position="162"/>
    </location>
</feature>
<feature type="compositionally biased region" description="Polar residues" evidence="5">
    <location>
        <begin position="413"/>
        <end position="424"/>
    </location>
</feature>
<dbReference type="PANTHER" id="PTHR16092:SF14">
    <property type="entry name" value="EXOCYST COMPLEX COMPONENT 1 ISOFORM X1"/>
    <property type="match status" value="1"/>
</dbReference>
<dbReference type="Pfam" id="PF15277">
    <property type="entry name" value="Sec3-PIP2_bind"/>
    <property type="match status" value="1"/>
</dbReference>
<evidence type="ECO:0000256" key="3">
    <source>
        <dbReference type="ARBA" id="ARBA00022483"/>
    </source>
</evidence>
<feature type="compositionally biased region" description="Basic and acidic residues" evidence="5">
    <location>
        <begin position="665"/>
        <end position="674"/>
    </location>
</feature>
<dbReference type="InterPro" id="IPR048628">
    <property type="entry name" value="Sec3_C"/>
</dbReference>
<evidence type="ECO:0000259" key="6">
    <source>
        <dbReference type="SMART" id="SM01313"/>
    </source>
</evidence>
<dbReference type="PANTHER" id="PTHR16092">
    <property type="entry name" value="SEC3/SYNTAXIN-RELATED"/>
    <property type="match status" value="1"/>
</dbReference>
<feature type="compositionally biased region" description="Polar residues" evidence="5">
    <location>
        <begin position="1417"/>
        <end position="1426"/>
    </location>
</feature>
<evidence type="ECO:0000256" key="4">
    <source>
        <dbReference type="ARBA" id="ARBA00023054"/>
    </source>
</evidence>
<keyword evidence="3" id="KW-0268">Exocytosis</keyword>
<evidence type="ECO:0000313" key="7">
    <source>
        <dbReference type="EMBL" id="EPE02408.1"/>
    </source>
</evidence>
<feature type="region of interest" description="Disordered" evidence="5">
    <location>
        <begin position="183"/>
        <end position="486"/>
    </location>
</feature>
<evidence type="ECO:0000256" key="5">
    <source>
        <dbReference type="SAM" id="MobiDB-lite"/>
    </source>
</evidence>
<dbReference type="OrthoDB" id="27109at2759"/>
<evidence type="ECO:0000256" key="1">
    <source>
        <dbReference type="ARBA" id="ARBA00006518"/>
    </source>
</evidence>
<feature type="region of interest" description="Disordered" evidence="5">
    <location>
        <begin position="598"/>
        <end position="686"/>
    </location>
</feature>
<keyword evidence="2" id="KW-0813">Transport</keyword>
<dbReference type="Gene3D" id="2.30.29.90">
    <property type="match status" value="1"/>
</dbReference>
<dbReference type="InterPro" id="IPR019160">
    <property type="entry name" value="Sec3_CC"/>
</dbReference>
<feature type="compositionally biased region" description="Pro residues" evidence="5">
    <location>
        <begin position="207"/>
        <end position="218"/>
    </location>
</feature>
<dbReference type="GO" id="GO:0005886">
    <property type="term" value="C:plasma membrane"/>
    <property type="evidence" value="ECO:0007669"/>
    <property type="project" value="TreeGrafter"/>
</dbReference>
<dbReference type="STRING" id="1262450.S3C879"/>
<accession>S3C879</accession>
<dbReference type="EMBL" id="KE148179">
    <property type="protein sequence ID" value="EPE02408.1"/>
    <property type="molecule type" value="Genomic_DNA"/>
</dbReference>
<feature type="compositionally biased region" description="Low complexity" evidence="5">
    <location>
        <begin position="219"/>
        <end position="240"/>
    </location>
</feature>
<proteinExistence type="inferred from homology"/>
<keyword evidence="4" id="KW-0175">Coiled coil</keyword>
<dbReference type="OMA" id="SFMRVFP"/>
<feature type="region of interest" description="Disordered" evidence="5">
    <location>
        <begin position="499"/>
        <end position="561"/>
    </location>
</feature>
<feature type="region of interest" description="Disordered" evidence="5">
    <location>
        <begin position="1412"/>
        <end position="1432"/>
    </location>
</feature>
<feature type="compositionally biased region" description="Low complexity" evidence="5">
    <location>
        <begin position="499"/>
        <end position="542"/>
    </location>
</feature>
<name>S3C879_OPHP1</name>
<feature type="region of interest" description="Disordered" evidence="5">
    <location>
        <begin position="1056"/>
        <end position="1088"/>
    </location>
</feature>
<dbReference type="SMART" id="SM01313">
    <property type="entry name" value="Sec3-PIP2_bind"/>
    <property type="match status" value="1"/>
</dbReference>
<dbReference type="eggNOG" id="KOG2148">
    <property type="taxonomic scope" value="Eukaryota"/>
</dbReference>
<dbReference type="GO" id="GO:0006887">
    <property type="term" value="P:exocytosis"/>
    <property type="evidence" value="ECO:0007669"/>
    <property type="project" value="UniProtKB-KW"/>
</dbReference>
<dbReference type="Proteomes" id="UP000016923">
    <property type="component" value="Unassembled WGS sequence"/>
</dbReference>
<sequence>MASTGGREMGRAERFEDEKRRIIDSCFNRRDDDGSIVETYITHIKILEFSSHPTSPPPPQSRSPQSEKNRVIIVAVRKSGRVRVHKSKENANGTFSIGKTWDLNDLTAIESYTAASVSPDFRAWAGNVGFLITLGKPYYWQAQTDKEKKFFIASLLKIYGKYSGGRVPTLTGFDPYEIDQIQGGAQRRAPPPTAQASAPAQASALAQPPPQQLPPPQTAPSTISAQSSFSQLSQPQSQSQPAPPPAREAVPIPSSASNKSYGGPGGPGSAPGSMGSADFRNQRSAMLANGTASPATSIDSSRSATQTAMRRLAANNKSQESVAASVAASMTGRSDDGNSLPPRSRNGPINNSGQLNGGLADSPAITEGKPPPERKRPPMDPSRPQGTSDENLVPAPLMSMARSRDGPVGPGQSGSATGMPSATGSNNVVPPPRSSNRSSPFNDTSRANDMVPSPLRSPSNGAYPAAPTVPPSQTLPRPPPQSRSISDFAKIVSAAAAATAASAVSAVTTTPITESPTSITPTSTTPGQPTEGGARGSESPASPDDPDDSRPGLGPMIKKKSKGDIANVFWKAATAASVFKPRPGGAGERLRLAANKYNDEPDGITGVVPAPPRPVSPKPDLAAEAAASEERPKTPQRSSVRSIPEVKVTVPNSSRPSSLQKPKPISKDPVDDKPPPVPPKPKTGMAIDTRKSVMSGNDTKYLAALGVDSTIMDKHSVEFAKWLDYFGWVPGDAMRKINTEDLKIDLDRELNRAQAGGWLSRFQDEDDRVESIKKGIDTAIDECEELDNLLTLYSVELSTLSDDIAYIEAQGQGLQVQAANQKLLKKELESLLDTCAITSNDLEALRTAPLESAAGIEEIETALVTLYKAMSKINPSLGGGSDGAASALAQLEAAANGTSAADQPTTLNTDFGQMRVVREKKEMYLAESDTFMRRLVIFMATEFDQAWALTRKAMDSALAKKVDPRNHEVGRDLLWKYSPLILYAREADQPNWNRIIQIYEDKSHPVYKSQFRELLMAWKKNARKPNADDSEILFTSLQEKKEESITTTARKLTVKRSQTLARSLRSPLGDGSSRHSEKNSHAGANDSRSHPYEVFASVLEELLPLVQMEQNFIIDLFHATTLQQTDFADAVAACRPVDRHGTSDLRRHRPMEPDRELARRVTRAMEAVFSFMEVDLQNLIDWVLSLEALQGIGVMATLERRMADLMQSNQEFLNNTLQKLHGTLEGRFRKFVDEQVRAIEETKVKIKKRKGVIGFMRIFPNFSAAVENMLADVAVDDPNSSSPGHSVTPSFGVRRTVDGEYDRILRSMFESLKVIARENPTMTAASAGSADPEDKEALNFHILLIENMNHYIEEVDNSRGIRVLAVWKDEASAELREHMGLYLNAVMRRPLGRLLEHLENVEAQLASGKAPAAVAAQPSNSKNTFNKVLGSHDGKEVRKGIETLRKRVEKHFSGSNEEDGDEKGDKKLAIPLPTVVQSPNSPSKSHLVAMVLAEAERFYGEVEMRINTIVTNVYGGDVMYEWPRADVKQAFAAR</sequence>
<dbReference type="HOGENOM" id="CLU_002075_1_0_1"/>